<sequence>MASLHIRLLTVILWFMEKNNLFFTSHGNGLDFPLMKVVENKI</sequence>
<gene>
    <name evidence="1" type="ORF">GcC1_c16904o25</name>
</gene>
<proteinExistence type="predicted"/>
<reference evidence="1 2" key="1">
    <citation type="journal article" date="2018" name="BMC Genomics">
        <title>Comparative genome analyses reveal sequence features reflecting distinct modes of host-adaptation between dicot and monocot powdery mildew.</title>
        <authorList>
            <person name="Wu Y."/>
            <person name="Ma X."/>
            <person name="Pan Z."/>
            <person name="Kale S.D."/>
            <person name="Song Y."/>
            <person name="King H."/>
            <person name="Zhang Q."/>
            <person name="Presley C."/>
            <person name="Deng X."/>
            <person name="Wei C.I."/>
            <person name="Xiao S."/>
        </authorList>
    </citation>
    <scope>NUCLEOTIDE SEQUENCE [LARGE SCALE GENOMIC DNA]</scope>
    <source>
        <strain evidence="1">UCSC1</strain>
    </source>
</reference>
<dbReference type="OrthoDB" id="407959at2759"/>
<protein>
    <submittedName>
        <fullName evidence="1">Uncharacterized protein</fullName>
    </submittedName>
</protein>
<comment type="caution">
    <text evidence="1">The sequence shown here is derived from an EMBL/GenBank/DDBJ whole genome shotgun (WGS) entry which is preliminary data.</text>
</comment>
<organism evidence="1 2">
    <name type="scientific">Golovinomyces cichoracearum</name>
    <dbReference type="NCBI Taxonomy" id="62708"/>
    <lineage>
        <taxon>Eukaryota</taxon>
        <taxon>Fungi</taxon>
        <taxon>Dikarya</taxon>
        <taxon>Ascomycota</taxon>
        <taxon>Pezizomycotina</taxon>
        <taxon>Leotiomycetes</taxon>
        <taxon>Erysiphales</taxon>
        <taxon>Erysiphaceae</taxon>
        <taxon>Golovinomyces</taxon>
    </lineage>
</organism>
<dbReference type="AlphaFoldDB" id="A0A420IVF7"/>
<dbReference type="Proteomes" id="UP000285405">
    <property type="component" value="Unassembled WGS sequence"/>
</dbReference>
<evidence type="ECO:0000313" key="1">
    <source>
        <dbReference type="EMBL" id="RKF78539.1"/>
    </source>
</evidence>
<evidence type="ECO:0000313" key="2">
    <source>
        <dbReference type="Proteomes" id="UP000285405"/>
    </source>
</evidence>
<accession>A0A420IVF7</accession>
<name>A0A420IVF7_9PEZI</name>
<dbReference type="EMBL" id="MCBR01005499">
    <property type="protein sequence ID" value="RKF78539.1"/>
    <property type="molecule type" value="Genomic_DNA"/>
</dbReference>